<dbReference type="GO" id="GO:0033596">
    <property type="term" value="C:TSC1-TSC2 complex"/>
    <property type="evidence" value="ECO:0007669"/>
    <property type="project" value="TreeGrafter"/>
</dbReference>
<dbReference type="SUPFAM" id="SSF48371">
    <property type="entry name" value="ARM repeat"/>
    <property type="match status" value="1"/>
</dbReference>
<feature type="coiled-coil region" evidence="1">
    <location>
        <begin position="714"/>
        <end position="789"/>
    </location>
</feature>
<dbReference type="Proteomes" id="UP000319731">
    <property type="component" value="Unassembled WGS sequence"/>
</dbReference>
<evidence type="ECO:0000313" key="4">
    <source>
        <dbReference type="Proteomes" id="UP000319731"/>
    </source>
</evidence>
<evidence type="ECO:0000256" key="1">
    <source>
        <dbReference type="SAM" id="Coils"/>
    </source>
</evidence>
<dbReference type="GeneID" id="42002438"/>
<keyword evidence="4" id="KW-1185">Reference proteome</keyword>
<feature type="region of interest" description="Disordered" evidence="2">
    <location>
        <begin position="329"/>
        <end position="366"/>
    </location>
</feature>
<organism evidence="3 4">
    <name type="scientific">Synchytrium microbalum</name>
    <dbReference type="NCBI Taxonomy" id="1806994"/>
    <lineage>
        <taxon>Eukaryota</taxon>
        <taxon>Fungi</taxon>
        <taxon>Fungi incertae sedis</taxon>
        <taxon>Chytridiomycota</taxon>
        <taxon>Chytridiomycota incertae sedis</taxon>
        <taxon>Chytridiomycetes</taxon>
        <taxon>Synchytriales</taxon>
        <taxon>Synchytriaceae</taxon>
        <taxon>Synchytrium</taxon>
    </lineage>
</organism>
<evidence type="ECO:0000256" key="2">
    <source>
        <dbReference type="SAM" id="MobiDB-lite"/>
    </source>
</evidence>
<reference evidence="3 4" key="1">
    <citation type="journal article" date="2019" name="Sci. Rep.">
        <title>Comparative genomics of chytrid fungi reveal insights into the obligate biotrophic and pathogenic lifestyle of Synchytrium endobioticum.</title>
        <authorList>
            <person name="van de Vossenberg B.T.L.H."/>
            <person name="Warris S."/>
            <person name="Nguyen H.D.T."/>
            <person name="van Gent-Pelzer M.P.E."/>
            <person name="Joly D.L."/>
            <person name="van de Geest H.C."/>
            <person name="Bonants P.J.M."/>
            <person name="Smith D.S."/>
            <person name="Levesque C.A."/>
            <person name="van der Lee T.A.J."/>
        </authorList>
    </citation>
    <scope>NUCLEOTIDE SEQUENCE [LARGE SCALE GENOMIC DNA]</scope>
    <source>
        <strain evidence="3 4">JEL517</strain>
    </source>
</reference>
<name>A0A507C4T7_9FUNG</name>
<accession>A0A507C4T7</accession>
<evidence type="ECO:0000313" key="3">
    <source>
        <dbReference type="EMBL" id="TPX36560.1"/>
    </source>
</evidence>
<comment type="caution">
    <text evidence="3">The sequence shown here is derived from an EMBL/GenBank/DDBJ whole genome shotgun (WGS) entry which is preliminary data.</text>
</comment>
<dbReference type="PANTHER" id="PTHR15154:SF2">
    <property type="entry name" value="HAMARTIN"/>
    <property type="match status" value="1"/>
</dbReference>
<dbReference type="AlphaFoldDB" id="A0A507C4T7"/>
<proteinExistence type="predicted"/>
<dbReference type="InterPro" id="IPR007483">
    <property type="entry name" value="Hamartin"/>
</dbReference>
<sequence>MDIIREDVEEGAATMTSLDVSTLGSDWQTELLAIFKSIDTTTITKQTSTFLSYLKLLIPNMDATRATSEYWPELLNPILLHPESCSPNMYNDVVSCTILLLSRNKDVVNTVMDQYLQDRMRALEGKRYSETEKSRAAYLAETVPSPYWETRSNHALERVLLDWVASCSSPQEFFELIADYAVNPEHRLYVLTLLLAYFQAGQDLQLRTIIDTSLFDLLVSSAMHESHPALLSTALAALTYSLPAVAIRITNRLDRLMSVLIRVLQWEAEFNVLIQRQPEAFEQSPSSSLSNFAAIQDALPIKAGAVAMSSAWDTQRMYMNFSPGSSNAAGNSFGGRRQLGGTRRPKSTASSEAGDEYYDDDDSLSDRRKSVASSDIKLDDESTHASHYMQKLLSASTRTILKRRIDDYFTTLYGLYPCSLLRVIREWQSNPYKLTEDPFTNNFEPTQNPFAALQSSQNADTDEMDSVGSVKDRFTDLIVAHRMHQNLIFHTEESERASLARFNDLEAAEIAASCFELRSPLEASTDNMPSTPKSDDVVGIHTVYELGNALRKALRDIPHHALLSTPTSPIPIPKPTVASHPDGLRLHVLVLLSDLYLERALRSRTIHAQVQSVKKATVKEDEAEGFLNLINHIQKQNDEISDLKKKEASQREEATIIRERARKHEERLRQQLKSAKEESRSALAREKEAAAKLATTTRSVVATPSVETDTAQTIFTLENEVASMTAELTKLRESELQFDATVRRFALMESEASSQRESAREIEDLNCRIRELELQVEDSEREIEGLRKYASDASSRQQILSTHVHHLSRLVERRDKVSEEQAKIMGKSSLAAKEQLKAAEDRYATVKGINAQMEARLVDLWNQVDG</sequence>
<gene>
    <name evidence="3" type="ORF">SmJEL517_g01213</name>
</gene>
<dbReference type="GO" id="GO:0051726">
    <property type="term" value="P:regulation of cell cycle"/>
    <property type="evidence" value="ECO:0007669"/>
    <property type="project" value="TreeGrafter"/>
</dbReference>
<dbReference type="InterPro" id="IPR016024">
    <property type="entry name" value="ARM-type_fold"/>
</dbReference>
<feature type="compositionally biased region" description="Acidic residues" evidence="2">
    <location>
        <begin position="353"/>
        <end position="363"/>
    </location>
</feature>
<dbReference type="RefSeq" id="XP_031026774.1">
    <property type="nucleotide sequence ID" value="XM_031167141.1"/>
</dbReference>
<dbReference type="PANTHER" id="PTHR15154">
    <property type="entry name" value="HAMARTIN"/>
    <property type="match status" value="1"/>
</dbReference>
<protein>
    <submittedName>
        <fullName evidence="3">Uncharacterized protein</fullName>
    </submittedName>
</protein>
<dbReference type="GO" id="GO:0032007">
    <property type="term" value="P:negative regulation of TOR signaling"/>
    <property type="evidence" value="ECO:0007669"/>
    <property type="project" value="TreeGrafter"/>
</dbReference>
<dbReference type="EMBL" id="QEAO01000004">
    <property type="protein sequence ID" value="TPX36560.1"/>
    <property type="molecule type" value="Genomic_DNA"/>
</dbReference>
<dbReference type="STRING" id="1806994.A0A507C4T7"/>
<feature type="coiled-coil region" evidence="1">
    <location>
        <begin position="626"/>
        <end position="689"/>
    </location>
</feature>
<dbReference type="OrthoDB" id="6022054at2759"/>
<keyword evidence="1" id="KW-0175">Coiled coil</keyword>